<dbReference type="AlphaFoldDB" id="A0AAD9PBH6"/>
<name>A0AAD9PBH6_RIDPI</name>
<organism evidence="1 2">
    <name type="scientific">Ridgeia piscesae</name>
    <name type="common">Tubeworm</name>
    <dbReference type="NCBI Taxonomy" id="27915"/>
    <lineage>
        <taxon>Eukaryota</taxon>
        <taxon>Metazoa</taxon>
        <taxon>Spiralia</taxon>
        <taxon>Lophotrochozoa</taxon>
        <taxon>Annelida</taxon>
        <taxon>Polychaeta</taxon>
        <taxon>Sedentaria</taxon>
        <taxon>Canalipalpata</taxon>
        <taxon>Sabellida</taxon>
        <taxon>Siboglinidae</taxon>
        <taxon>Ridgeia</taxon>
    </lineage>
</organism>
<comment type="caution">
    <text evidence="1">The sequence shown here is derived from an EMBL/GenBank/DDBJ whole genome shotgun (WGS) entry which is preliminary data.</text>
</comment>
<accession>A0AAD9PBH6</accession>
<dbReference type="EMBL" id="JAODUO010000049">
    <property type="protein sequence ID" value="KAK2191580.1"/>
    <property type="molecule type" value="Genomic_DNA"/>
</dbReference>
<protein>
    <submittedName>
        <fullName evidence="1">Uncharacterized protein</fullName>
    </submittedName>
</protein>
<gene>
    <name evidence="1" type="ORF">NP493_50g00023</name>
</gene>
<dbReference type="Proteomes" id="UP001209878">
    <property type="component" value="Unassembled WGS sequence"/>
</dbReference>
<evidence type="ECO:0000313" key="2">
    <source>
        <dbReference type="Proteomes" id="UP001209878"/>
    </source>
</evidence>
<proteinExistence type="predicted"/>
<sequence length="18" mass="2013">MDLHRQQLGHVVLSVSGH</sequence>
<reference evidence="1" key="1">
    <citation type="journal article" date="2023" name="Mol. Biol. Evol.">
        <title>Third-Generation Sequencing Reveals the Adaptive Role of the Epigenome in Three Deep-Sea Polychaetes.</title>
        <authorList>
            <person name="Perez M."/>
            <person name="Aroh O."/>
            <person name="Sun Y."/>
            <person name="Lan Y."/>
            <person name="Juniper S.K."/>
            <person name="Young C.R."/>
            <person name="Angers B."/>
            <person name="Qian P.Y."/>
        </authorList>
    </citation>
    <scope>NUCLEOTIDE SEQUENCE</scope>
    <source>
        <strain evidence="1">R07B-5</strain>
    </source>
</reference>
<keyword evidence="2" id="KW-1185">Reference proteome</keyword>
<evidence type="ECO:0000313" key="1">
    <source>
        <dbReference type="EMBL" id="KAK2191580.1"/>
    </source>
</evidence>